<name>A0ABZ2FYB7_9SPHN</name>
<keyword evidence="6 7" id="KW-0961">Cell wall biogenesis/degradation</keyword>
<protein>
    <submittedName>
        <fullName evidence="10">L,D-transpeptidase</fullName>
    </submittedName>
</protein>
<dbReference type="InterPro" id="IPR005490">
    <property type="entry name" value="LD_TPept_cat_dom"/>
</dbReference>
<comment type="similarity">
    <text evidence="2">Belongs to the YkuD family.</text>
</comment>
<accession>A0ABZ2FYB7</accession>
<gene>
    <name evidence="10" type="ORF">V6R86_02810</name>
</gene>
<reference evidence="10 11" key="1">
    <citation type="submission" date="2024-02" db="EMBL/GenBank/DDBJ databases">
        <title>Full genome sequence of Sphingomonas kaistensis.</title>
        <authorList>
            <person name="Poletto B.L."/>
            <person name="Silva G."/>
            <person name="Galante D."/>
            <person name="Campos K.R."/>
            <person name="Santos M.B.N."/>
            <person name="Sacchi C.T."/>
        </authorList>
    </citation>
    <scope>NUCLEOTIDE SEQUENCE [LARGE SCALE GENOMIC DNA]</scope>
    <source>
        <strain evidence="10 11">MA4R</strain>
    </source>
</reference>
<dbReference type="SUPFAM" id="SSF141523">
    <property type="entry name" value="L,D-transpeptidase catalytic domain-like"/>
    <property type="match status" value="1"/>
</dbReference>
<dbReference type="InterPro" id="IPR036365">
    <property type="entry name" value="PGBD-like_sf"/>
</dbReference>
<dbReference type="Pfam" id="PF01471">
    <property type="entry name" value="PG_binding_1"/>
    <property type="match status" value="1"/>
</dbReference>
<dbReference type="InterPro" id="IPR050979">
    <property type="entry name" value="LD-transpeptidase"/>
</dbReference>
<evidence type="ECO:0000256" key="6">
    <source>
        <dbReference type="ARBA" id="ARBA00023316"/>
    </source>
</evidence>
<dbReference type="InterPro" id="IPR038063">
    <property type="entry name" value="Transpep_catalytic_dom"/>
</dbReference>
<dbReference type="PROSITE" id="PS52029">
    <property type="entry name" value="LD_TPASE"/>
    <property type="match status" value="1"/>
</dbReference>
<feature type="active site" description="Proton donor/acceptor" evidence="7">
    <location>
        <position position="262"/>
    </location>
</feature>
<dbReference type="CDD" id="cd16913">
    <property type="entry name" value="YkuD_like"/>
    <property type="match status" value="1"/>
</dbReference>
<proteinExistence type="inferred from homology"/>
<comment type="pathway">
    <text evidence="1 7">Cell wall biogenesis; peptidoglycan biosynthesis.</text>
</comment>
<evidence type="ECO:0000256" key="4">
    <source>
        <dbReference type="ARBA" id="ARBA00022960"/>
    </source>
</evidence>
<dbReference type="Gene3D" id="1.10.101.10">
    <property type="entry name" value="PGBD-like superfamily/PGBD"/>
    <property type="match status" value="1"/>
</dbReference>
<evidence type="ECO:0000313" key="10">
    <source>
        <dbReference type="EMBL" id="WWM69650.1"/>
    </source>
</evidence>
<organism evidence="10 11">
    <name type="scientific">Sphingomonas kaistensis</name>
    <dbReference type="NCBI Taxonomy" id="298708"/>
    <lineage>
        <taxon>Bacteria</taxon>
        <taxon>Pseudomonadati</taxon>
        <taxon>Pseudomonadota</taxon>
        <taxon>Alphaproteobacteria</taxon>
        <taxon>Sphingomonadales</taxon>
        <taxon>Sphingomonadaceae</taxon>
        <taxon>Sphingomonas</taxon>
    </lineage>
</organism>
<dbReference type="EMBL" id="CP145607">
    <property type="protein sequence ID" value="WWM69650.1"/>
    <property type="molecule type" value="Genomic_DNA"/>
</dbReference>
<dbReference type="Pfam" id="PF03734">
    <property type="entry name" value="YkuD"/>
    <property type="match status" value="1"/>
</dbReference>
<evidence type="ECO:0000256" key="7">
    <source>
        <dbReference type="PROSITE-ProRule" id="PRU01373"/>
    </source>
</evidence>
<evidence type="ECO:0000313" key="11">
    <source>
        <dbReference type="Proteomes" id="UP001382935"/>
    </source>
</evidence>
<dbReference type="SUPFAM" id="SSF47090">
    <property type="entry name" value="PGBD-like"/>
    <property type="match status" value="1"/>
</dbReference>
<keyword evidence="11" id="KW-1185">Reference proteome</keyword>
<evidence type="ECO:0000256" key="1">
    <source>
        <dbReference type="ARBA" id="ARBA00004752"/>
    </source>
</evidence>
<feature type="signal peptide" evidence="8">
    <location>
        <begin position="1"/>
        <end position="23"/>
    </location>
</feature>
<dbReference type="PANTHER" id="PTHR30582">
    <property type="entry name" value="L,D-TRANSPEPTIDASE"/>
    <property type="match status" value="1"/>
</dbReference>
<keyword evidence="8" id="KW-0732">Signal</keyword>
<keyword evidence="5 7" id="KW-0573">Peptidoglycan synthesis</keyword>
<evidence type="ECO:0000256" key="8">
    <source>
        <dbReference type="SAM" id="SignalP"/>
    </source>
</evidence>
<evidence type="ECO:0000256" key="5">
    <source>
        <dbReference type="ARBA" id="ARBA00022984"/>
    </source>
</evidence>
<evidence type="ECO:0000256" key="2">
    <source>
        <dbReference type="ARBA" id="ARBA00005992"/>
    </source>
</evidence>
<dbReference type="Proteomes" id="UP001382935">
    <property type="component" value="Chromosome"/>
</dbReference>
<evidence type="ECO:0000256" key="3">
    <source>
        <dbReference type="ARBA" id="ARBA00022679"/>
    </source>
</evidence>
<dbReference type="InterPro" id="IPR036366">
    <property type="entry name" value="PGBDSf"/>
</dbReference>
<feature type="chain" id="PRO_5045899277" evidence="8">
    <location>
        <begin position="24"/>
        <end position="302"/>
    </location>
</feature>
<feature type="domain" description="L,D-TPase catalytic" evidence="9">
    <location>
        <begin position="171"/>
        <end position="302"/>
    </location>
</feature>
<keyword evidence="4 7" id="KW-0133">Cell shape</keyword>
<dbReference type="RefSeq" id="WP_338501898.1">
    <property type="nucleotide sequence ID" value="NZ_CP145607.1"/>
</dbReference>
<dbReference type="PANTHER" id="PTHR30582:SF30">
    <property type="entry name" value="BLR4375 PROTEIN"/>
    <property type="match status" value="1"/>
</dbReference>
<dbReference type="InterPro" id="IPR002477">
    <property type="entry name" value="Peptidoglycan-bd-like"/>
</dbReference>
<sequence length="302" mass="32286">MTFRYFAPALALAATALTSPASAQPTGPDRMLEAQILLDRQHQSPGVIDGREGGNTRRAIRAFEQSAGLPVDGKLDDEVMQRLRAASTTPLLIDHTIAPEDIAGLVKVPSGMEAQASLDHLGFETAAEALAEKFHMSQAFLRTLNPDASFVAGETIRVVRPRETELTTKVARIEVDKARSEVRAFGADGALLAIYPGTIGSDQFPSPDGEMEVRAVAPAPTYYFDPSGREWGPDKRLTIAAGPNNPVGGTWIDLTKEGYGIHGTPDPRLIGKTASHGCVRLTNWDAAELGKAVEKGTVVTFS</sequence>
<evidence type="ECO:0000259" key="9">
    <source>
        <dbReference type="PROSITE" id="PS52029"/>
    </source>
</evidence>
<keyword evidence="3" id="KW-0808">Transferase</keyword>
<feature type="active site" description="Nucleophile" evidence="7">
    <location>
        <position position="278"/>
    </location>
</feature>
<dbReference type="Gene3D" id="2.40.440.10">
    <property type="entry name" value="L,D-transpeptidase catalytic domain-like"/>
    <property type="match status" value="1"/>
</dbReference>